<feature type="domain" description="Glycosyl transferase family 3 N-terminal" evidence="3">
    <location>
        <begin position="5"/>
        <end position="33"/>
    </location>
</feature>
<dbReference type="InterPro" id="IPR036320">
    <property type="entry name" value="Glycosyl_Trfase_fam3_N_dom_sf"/>
</dbReference>
<evidence type="ECO:0000259" key="3">
    <source>
        <dbReference type="Pfam" id="PF02885"/>
    </source>
</evidence>
<dbReference type="Gene3D" id="1.20.970.10">
    <property type="entry name" value="Transferase, Pyrimidine Nucleoside Phosphorylase, Chain C"/>
    <property type="match status" value="1"/>
</dbReference>
<dbReference type="EMBL" id="JABEYB010000011">
    <property type="protein sequence ID" value="NNU77137.1"/>
    <property type="molecule type" value="Genomic_DNA"/>
</dbReference>
<dbReference type="EMBL" id="JABEYB010000008">
    <property type="protein sequence ID" value="NNU76741.1"/>
    <property type="molecule type" value="Genomic_DNA"/>
</dbReference>
<feature type="non-terminal residue" evidence="5">
    <location>
        <position position="33"/>
    </location>
</feature>
<evidence type="ECO:0000313" key="4">
    <source>
        <dbReference type="EMBL" id="NNU76741.1"/>
    </source>
</evidence>
<comment type="caution">
    <text evidence="5">The sequence shown here is derived from an EMBL/GenBank/DDBJ whole genome shotgun (WGS) entry which is preliminary data.</text>
</comment>
<dbReference type="AlphaFoldDB" id="A0A7Y3SZ04"/>
<dbReference type="GO" id="GO:0016757">
    <property type="term" value="F:glycosyltransferase activity"/>
    <property type="evidence" value="ECO:0007669"/>
    <property type="project" value="UniProtKB-KW"/>
</dbReference>
<dbReference type="Pfam" id="PF02885">
    <property type="entry name" value="Glycos_trans_3N"/>
    <property type="match status" value="1"/>
</dbReference>
<protein>
    <recommendedName>
        <fullName evidence="3">Glycosyl transferase family 3 N-terminal domain-containing protein</fullName>
    </recommendedName>
</protein>
<evidence type="ECO:0000256" key="1">
    <source>
        <dbReference type="ARBA" id="ARBA00022676"/>
    </source>
</evidence>
<dbReference type="InterPro" id="IPR017459">
    <property type="entry name" value="Glycosyl_Trfase_fam3_N_dom"/>
</dbReference>
<organism evidence="5 6">
    <name type="scientific">Clostridium estertheticum</name>
    <dbReference type="NCBI Taxonomy" id="238834"/>
    <lineage>
        <taxon>Bacteria</taxon>
        <taxon>Bacillati</taxon>
        <taxon>Bacillota</taxon>
        <taxon>Clostridia</taxon>
        <taxon>Eubacteriales</taxon>
        <taxon>Clostridiaceae</taxon>
        <taxon>Clostridium</taxon>
    </lineage>
</organism>
<gene>
    <name evidence="4" type="ORF">HLQ16_12425</name>
    <name evidence="5" type="ORF">HLQ16_14470</name>
</gene>
<dbReference type="SUPFAM" id="SSF47648">
    <property type="entry name" value="Nucleoside phosphorylase/phosphoribosyltransferase N-terminal domain"/>
    <property type="match status" value="1"/>
</dbReference>
<dbReference type="RefSeq" id="WP_171297435.1">
    <property type="nucleotide sequence ID" value="NZ_JABEYB010000008.1"/>
</dbReference>
<dbReference type="Proteomes" id="UP000531659">
    <property type="component" value="Unassembled WGS sequence"/>
</dbReference>
<evidence type="ECO:0000256" key="2">
    <source>
        <dbReference type="ARBA" id="ARBA00022679"/>
    </source>
</evidence>
<keyword evidence="2" id="KW-0808">Transferase</keyword>
<name>A0A7Y3SZ04_9CLOT</name>
<keyword evidence="1" id="KW-0328">Glycosyltransferase</keyword>
<evidence type="ECO:0000313" key="6">
    <source>
        <dbReference type="Proteomes" id="UP000531659"/>
    </source>
</evidence>
<accession>A0A7Y3SZ04</accession>
<reference evidence="5 6" key="1">
    <citation type="submission" date="2020-05" db="EMBL/GenBank/DDBJ databases">
        <title>Complete genome of Clostridium estertheticum subspecies estertheticum, isolated from Vacuum packed lamb meat from New Zealand imported to Switzerland.</title>
        <authorList>
            <person name="Wambui J."/>
            <person name="Stevens M.J.A."/>
            <person name="Stephan R."/>
        </authorList>
    </citation>
    <scope>NUCLEOTIDE SEQUENCE [LARGE SCALE GENOMIC DNA]</scope>
    <source>
        <strain evidence="5 6">CEST001</strain>
    </source>
</reference>
<sequence>MRMVDVISKKRDGKELTTKEINFFIEGYTKGTI</sequence>
<evidence type="ECO:0000313" key="5">
    <source>
        <dbReference type="EMBL" id="NNU77137.1"/>
    </source>
</evidence>
<proteinExistence type="predicted"/>